<dbReference type="EMBL" id="BANX01000008">
    <property type="protein sequence ID" value="GAC67589.1"/>
    <property type="molecule type" value="Genomic_DNA"/>
</dbReference>
<dbReference type="AlphaFoldDB" id="M0QGL5"/>
<organism evidence="2 3">
    <name type="scientific">Gordonia soli NBRC 108243</name>
    <dbReference type="NCBI Taxonomy" id="1223545"/>
    <lineage>
        <taxon>Bacteria</taxon>
        <taxon>Bacillati</taxon>
        <taxon>Actinomycetota</taxon>
        <taxon>Actinomycetes</taxon>
        <taxon>Mycobacteriales</taxon>
        <taxon>Gordoniaceae</taxon>
        <taxon>Gordonia</taxon>
    </lineage>
</organism>
<evidence type="ECO:0000313" key="3">
    <source>
        <dbReference type="Proteomes" id="UP000011666"/>
    </source>
</evidence>
<keyword evidence="3" id="KW-1185">Reference proteome</keyword>
<dbReference type="Proteomes" id="UP000011666">
    <property type="component" value="Unassembled WGS sequence"/>
</dbReference>
<protein>
    <submittedName>
        <fullName evidence="2">Uncharacterized protein</fullName>
    </submittedName>
</protein>
<proteinExistence type="predicted"/>
<gene>
    <name evidence="2" type="ORF">GS4_08_01740</name>
</gene>
<evidence type="ECO:0000313" key="2">
    <source>
        <dbReference type="EMBL" id="GAC67589.1"/>
    </source>
</evidence>
<name>M0QGL5_9ACTN</name>
<sequence length="59" mass="6397">MSGVVSSSIHDHGRPCPLHHHAWNVTRPTKVIADRVFKNQVRVQNGPRGSILDSAAVCG</sequence>
<comment type="caution">
    <text evidence="2">The sequence shown here is derived from an EMBL/GenBank/DDBJ whole genome shotgun (WGS) entry which is preliminary data.</text>
</comment>
<evidence type="ECO:0000256" key="1">
    <source>
        <dbReference type="SAM" id="MobiDB-lite"/>
    </source>
</evidence>
<reference evidence="2 3" key="1">
    <citation type="submission" date="2013-01" db="EMBL/GenBank/DDBJ databases">
        <title>Whole genome shotgun sequence of Gordonia soli NBRC 108243.</title>
        <authorList>
            <person name="Isaki-Nakamura S."/>
            <person name="Hosoyama A."/>
            <person name="Tsuchikane K."/>
            <person name="Ando Y."/>
            <person name="Baba S."/>
            <person name="Ohji S."/>
            <person name="Hamada M."/>
            <person name="Tamura T."/>
            <person name="Yamazoe A."/>
            <person name="Yamazaki S."/>
            <person name="Fujita N."/>
        </authorList>
    </citation>
    <scope>NUCLEOTIDE SEQUENCE [LARGE SCALE GENOMIC DNA]</scope>
    <source>
        <strain evidence="2 3">NBRC 108243</strain>
    </source>
</reference>
<accession>M0QGL5</accession>
<feature type="region of interest" description="Disordered" evidence="1">
    <location>
        <begin position="1"/>
        <end position="21"/>
    </location>
</feature>